<dbReference type="AlphaFoldDB" id="A0A652YSE3"/>
<dbReference type="EMBL" id="VNIQ01000002">
    <property type="protein sequence ID" value="TYQ05950.1"/>
    <property type="molecule type" value="Genomic_DNA"/>
</dbReference>
<dbReference type="PANTHER" id="PTHR35908:SF1">
    <property type="entry name" value="CONSERVED PROTEIN"/>
    <property type="match status" value="1"/>
</dbReference>
<comment type="caution">
    <text evidence="1">The sequence shown here is derived from an EMBL/GenBank/DDBJ whole genome shotgun (WGS) entry which is preliminary data.</text>
</comment>
<evidence type="ECO:0000313" key="1">
    <source>
        <dbReference type="EMBL" id="TYQ05950.1"/>
    </source>
</evidence>
<dbReference type="SUPFAM" id="SSF54593">
    <property type="entry name" value="Glyoxalase/Bleomycin resistance protein/Dihydroxybiphenyl dioxygenase"/>
    <property type="match status" value="1"/>
</dbReference>
<dbReference type="CDD" id="cd06587">
    <property type="entry name" value="VOC"/>
    <property type="match status" value="1"/>
</dbReference>
<dbReference type="InterPro" id="IPR037523">
    <property type="entry name" value="VOC_core"/>
</dbReference>
<proteinExistence type="predicted"/>
<name>A0A652YSE3_NOCGL</name>
<dbReference type="InterPro" id="IPR029068">
    <property type="entry name" value="Glyas_Bleomycin-R_OHBP_Dase"/>
</dbReference>
<sequence>MHPDIGMDYTVLDCPDPAALARFYEQVLRWRIVRAEDDWHVIEGLPGQRLAFQLAPGFVPVDWPKVGVGIHLDLLVEAFDPAEEWVLSLGAQRVDGIAEHPTFRVYRDPVGHHFCLCLRD</sequence>
<dbReference type="Pfam" id="PF18029">
    <property type="entry name" value="Glyoxalase_6"/>
    <property type="match status" value="1"/>
</dbReference>
<dbReference type="PROSITE" id="PS51819">
    <property type="entry name" value="VOC"/>
    <property type="match status" value="1"/>
</dbReference>
<dbReference type="PANTHER" id="PTHR35908">
    <property type="entry name" value="HYPOTHETICAL FUSION PROTEIN"/>
    <property type="match status" value="1"/>
</dbReference>
<protein>
    <submittedName>
        <fullName evidence="1">Uncharacterized protein</fullName>
    </submittedName>
</protein>
<dbReference type="InterPro" id="IPR041581">
    <property type="entry name" value="Glyoxalase_6"/>
</dbReference>
<reference evidence="1" key="1">
    <citation type="submission" date="2019-07" db="EMBL/GenBank/DDBJ databases">
        <title>Genomic Encyclopedia of Type Strains, Phase IV (KMG-IV): sequencing the most valuable type-strain genomes for metagenomic binning, comparative biology and taxonomic classification.</title>
        <authorList>
            <person name="Goeker M."/>
        </authorList>
    </citation>
    <scope>NUCLEOTIDE SEQUENCE</scope>
    <source>
        <strain evidence="1">DSM 44596</strain>
    </source>
</reference>
<gene>
    <name evidence="1" type="ORF">FNL38_10279</name>
</gene>
<dbReference type="Gene3D" id="3.10.180.10">
    <property type="entry name" value="2,3-Dihydroxybiphenyl 1,2-Dioxygenase, domain 1"/>
    <property type="match status" value="1"/>
</dbReference>
<accession>A0A652YSE3</accession>
<organism evidence="1">
    <name type="scientific">Nocardia globerula</name>
    <dbReference type="NCBI Taxonomy" id="1818"/>
    <lineage>
        <taxon>Bacteria</taxon>
        <taxon>Bacillati</taxon>
        <taxon>Actinomycetota</taxon>
        <taxon>Actinomycetes</taxon>
        <taxon>Mycobacteriales</taxon>
        <taxon>Nocardiaceae</taxon>
        <taxon>Nocardia</taxon>
    </lineage>
</organism>